<feature type="compositionally biased region" description="Basic and acidic residues" evidence="1">
    <location>
        <begin position="73"/>
        <end position="88"/>
    </location>
</feature>
<evidence type="ECO:0000313" key="2">
    <source>
        <dbReference type="EMBL" id="GBN00951.1"/>
    </source>
</evidence>
<dbReference type="EMBL" id="BGPR01004565">
    <property type="protein sequence ID" value="GBN00951.1"/>
    <property type="molecule type" value="Genomic_DNA"/>
</dbReference>
<reference evidence="2 3" key="1">
    <citation type="journal article" date="2019" name="Sci. Rep.">
        <title>Orb-weaving spider Araneus ventricosus genome elucidates the spidroin gene catalogue.</title>
        <authorList>
            <person name="Kono N."/>
            <person name="Nakamura H."/>
            <person name="Ohtoshi R."/>
            <person name="Moran D.A.P."/>
            <person name="Shinohara A."/>
            <person name="Yoshida Y."/>
            <person name="Fujiwara M."/>
            <person name="Mori M."/>
            <person name="Tomita M."/>
            <person name="Arakawa K."/>
        </authorList>
    </citation>
    <scope>NUCLEOTIDE SEQUENCE [LARGE SCALE GENOMIC DNA]</scope>
</reference>
<accession>A0A4Y2KER5</accession>
<gene>
    <name evidence="2" type="ORF">AVEN_207333_1</name>
</gene>
<protein>
    <submittedName>
        <fullName evidence="2">Uncharacterized protein</fullName>
    </submittedName>
</protein>
<evidence type="ECO:0000313" key="3">
    <source>
        <dbReference type="Proteomes" id="UP000499080"/>
    </source>
</evidence>
<sequence>MNDRCISKQALASPGRIIMLGLWVPPPVIARTSFGRGMSWLGDMLLGLRHLYWSYYGGVIWVSQMLRHGESSRFLDQKEEGKRTEDPRLCVTVSH</sequence>
<evidence type="ECO:0000256" key="1">
    <source>
        <dbReference type="SAM" id="MobiDB-lite"/>
    </source>
</evidence>
<dbReference type="Proteomes" id="UP000499080">
    <property type="component" value="Unassembled WGS sequence"/>
</dbReference>
<proteinExistence type="predicted"/>
<comment type="caution">
    <text evidence="2">The sequence shown here is derived from an EMBL/GenBank/DDBJ whole genome shotgun (WGS) entry which is preliminary data.</text>
</comment>
<keyword evidence="3" id="KW-1185">Reference proteome</keyword>
<name>A0A4Y2KER5_ARAVE</name>
<feature type="region of interest" description="Disordered" evidence="1">
    <location>
        <begin position="73"/>
        <end position="95"/>
    </location>
</feature>
<organism evidence="2 3">
    <name type="scientific">Araneus ventricosus</name>
    <name type="common">Orbweaver spider</name>
    <name type="synonym">Epeira ventricosa</name>
    <dbReference type="NCBI Taxonomy" id="182803"/>
    <lineage>
        <taxon>Eukaryota</taxon>
        <taxon>Metazoa</taxon>
        <taxon>Ecdysozoa</taxon>
        <taxon>Arthropoda</taxon>
        <taxon>Chelicerata</taxon>
        <taxon>Arachnida</taxon>
        <taxon>Araneae</taxon>
        <taxon>Araneomorphae</taxon>
        <taxon>Entelegynae</taxon>
        <taxon>Araneoidea</taxon>
        <taxon>Araneidae</taxon>
        <taxon>Araneus</taxon>
    </lineage>
</organism>
<dbReference type="AlphaFoldDB" id="A0A4Y2KER5"/>